<dbReference type="Pfam" id="PF03235">
    <property type="entry name" value="GmrSD_N"/>
    <property type="match status" value="1"/>
</dbReference>
<dbReference type="EMBL" id="FSRA01000002">
    <property type="protein sequence ID" value="SIO53986.1"/>
    <property type="molecule type" value="Genomic_DNA"/>
</dbReference>
<dbReference type="STRING" id="536979.SAMN04488055_5517"/>
<dbReference type="PANTHER" id="PTHR39639">
    <property type="entry name" value="CHROMOSOME 16, WHOLE GENOME SHOTGUN SEQUENCE"/>
    <property type="match status" value="1"/>
</dbReference>
<protein>
    <recommendedName>
        <fullName evidence="1">GmrSD restriction endonucleases N-terminal domain-containing protein</fullName>
    </recommendedName>
</protein>
<dbReference type="InterPro" id="IPR004919">
    <property type="entry name" value="GmrSD_N"/>
</dbReference>
<accession>A0A1N6KCD3</accession>
<reference evidence="2 3" key="1">
    <citation type="submission" date="2016-11" db="EMBL/GenBank/DDBJ databases">
        <authorList>
            <person name="Jaros S."/>
            <person name="Januszkiewicz K."/>
            <person name="Wedrychowicz H."/>
        </authorList>
    </citation>
    <scope>NUCLEOTIDE SEQUENCE [LARGE SCALE GENOMIC DNA]</scope>
    <source>
        <strain evidence="2 3">DSM 24787</strain>
    </source>
</reference>
<dbReference type="Proteomes" id="UP000185003">
    <property type="component" value="Unassembled WGS sequence"/>
</dbReference>
<evidence type="ECO:0000313" key="2">
    <source>
        <dbReference type="EMBL" id="SIO53986.1"/>
    </source>
</evidence>
<dbReference type="PANTHER" id="PTHR39639:SF1">
    <property type="entry name" value="DUF262 DOMAIN-CONTAINING PROTEIN"/>
    <property type="match status" value="1"/>
</dbReference>
<proteinExistence type="predicted"/>
<name>A0A1N6KCD3_9BACT</name>
<sequence length="353" mass="40812">MTVSIKKIEERFAESQDALVLQQSDLSLQSISDMVESKSIDISPKYQRRERWDAVKESGLIESFLLNIPVPPIYLAEDEYGTYSVIDGKQRVTAIHRFLSGELKLKELEKFPELEGFSFKDLPKSLMNALKIRPYLRVVTLLRQSDAELKHEVFIRLNKAGVPLNSQEIRNVAYRGEFNDLLIELSRNEYIKEQLDATPDSKMYREMIDVQFILRFFTVLGFYKDFPGNMDKAMDMFMVGNYKNKGKKLVEQRNSFLNSLEFCKAVWGKEGFRKPNGSKRVLQGFYDIQMVCPALLTNTERDKALKKKDAVKKGLINLLETDEEFAEAVSQFTSNSKNVLYRITKFSDLLKSL</sequence>
<gene>
    <name evidence="2" type="ORF">SAMN04488055_5517</name>
</gene>
<evidence type="ECO:0000259" key="1">
    <source>
        <dbReference type="Pfam" id="PF03235"/>
    </source>
</evidence>
<dbReference type="AlphaFoldDB" id="A0A1N6KCD3"/>
<dbReference type="RefSeq" id="WP_200798371.1">
    <property type="nucleotide sequence ID" value="NZ_FSRA01000002.1"/>
</dbReference>
<organism evidence="2 3">
    <name type="scientific">Chitinophaga niabensis</name>
    <dbReference type="NCBI Taxonomy" id="536979"/>
    <lineage>
        <taxon>Bacteria</taxon>
        <taxon>Pseudomonadati</taxon>
        <taxon>Bacteroidota</taxon>
        <taxon>Chitinophagia</taxon>
        <taxon>Chitinophagales</taxon>
        <taxon>Chitinophagaceae</taxon>
        <taxon>Chitinophaga</taxon>
    </lineage>
</organism>
<evidence type="ECO:0000313" key="3">
    <source>
        <dbReference type="Proteomes" id="UP000185003"/>
    </source>
</evidence>
<keyword evidence="3" id="KW-1185">Reference proteome</keyword>
<feature type="domain" description="GmrSD restriction endonucleases N-terminal" evidence="1">
    <location>
        <begin position="31"/>
        <end position="172"/>
    </location>
</feature>